<dbReference type="OrthoDB" id="2113965at2759"/>
<accession>A0A3L8RSU4</accession>
<feature type="transmembrane region" description="Helical" evidence="1">
    <location>
        <begin position="13"/>
        <end position="32"/>
    </location>
</feature>
<keyword evidence="3" id="KW-1185">Reference proteome</keyword>
<dbReference type="Proteomes" id="UP000276834">
    <property type="component" value="Unassembled WGS sequence"/>
</dbReference>
<gene>
    <name evidence="2" type="ORF">DV515_00016456</name>
</gene>
<keyword evidence="1" id="KW-0812">Transmembrane</keyword>
<dbReference type="AlphaFoldDB" id="A0A3L8RSU4"/>
<protein>
    <submittedName>
        <fullName evidence="2">Uncharacterized protein</fullName>
    </submittedName>
</protein>
<dbReference type="EMBL" id="QUSF01000320">
    <property type="protein sequence ID" value="RLV83449.1"/>
    <property type="molecule type" value="Genomic_DNA"/>
</dbReference>
<comment type="caution">
    <text evidence="2">The sequence shown here is derived from an EMBL/GenBank/DDBJ whole genome shotgun (WGS) entry which is preliminary data.</text>
</comment>
<reference evidence="2 3" key="1">
    <citation type="journal article" date="2018" name="Proc. R. Soc. B">
        <title>A non-coding region near Follistatin controls head colour polymorphism in the Gouldian finch.</title>
        <authorList>
            <person name="Toomey M.B."/>
            <person name="Marques C.I."/>
            <person name="Andrade P."/>
            <person name="Araujo P.M."/>
            <person name="Sabatino S."/>
            <person name="Gazda M.A."/>
            <person name="Afonso S."/>
            <person name="Lopes R.J."/>
            <person name="Corbo J.C."/>
            <person name="Carneiro M."/>
        </authorList>
    </citation>
    <scope>NUCLEOTIDE SEQUENCE [LARGE SCALE GENOMIC DNA]</scope>
    <source>
        <strain evidence="2">Red01</strain>
        <tissue evidence="2">Muscle</tissue>
    </source>
</reference>
<name>A0A3L8RSU4_CHLGU</name>
<organism evidence="2 3">
    <name type="scientific">Chloebia gouldiae</name>
    <name type="common">Gouldian finch</name>
    <name type="synonym">Erythrura gouldiae</name>
    <dbReference type="NCBI Taxonomy" id="44316"/>
    <lineage>
        <taxon>Eukaryota</taxon>
        <taxon>Metazoa</taxon>
        <taxon>Chordata</taxon>
        <taxon>Craniata</taxon>
        <taxon>Vertebrata</taxon>
        <taxon>Euteleostomi</taxon>
        <taxon>Archelosauria</taxon>
        <taxon>Archosauria</taxon>
        <taxon>Dinosauria</taxon>
        <taxon>Saurischia</taxon>
        <taxon>Theropoda</taxon>
        <taxon>Coelurosauria</taxon>
        <taxon>Aves</taxon>
        <taxon>Neognathae</taxon>
        <taxon>Neoaves</taxon>
        <taxon>Telluraves</taxon>
        <taxon>Australaves</taxon>
        <taxon>Passeriformes</taxon>
        <taxon>Passeroidea</taxon>
        <taxon>Passeridae</taxon>
        <taxon>Chloebia</taxon>
    </lineage>
</organism>
<evidence type="ECO:0000256" key="1">
    <source>
        <dbReference type="SAM" id="Phobius"/>
    </source>
</evidence>
<keyword evidence="1" id="KW-0472">Membrane</keyword>
<proteinExistence type="predicted"/>
<evidence type="ECO:0000313" key="2">
    <source>
        <dbReference type="EMBL" id="RLV83449.1"/>
    </source>
</evidence>
<sequence>MSLLSWTSAQLEFLLTLSSLHSAFCLIFLFLLGNQDHIKVELEKLKKTHDEQQQKLEERV</sequence>
<keyword evidence="1" id="KW-1133">Transmembrane helix</keyword>
<evidence type="ECO:0000313" key="3">
    <source>
        <dbReference type="Proteomes" id="UP000276834"/>
    </source>
</evidence>